<evidence type="ECO:0000313" key="3">
    <source>
        <dbReference type="EMBL" id="AWW10934.1"/>
    </source>
</evidence>
<reference evidence="3" key="1">
    <citation type="journal article" date="2018" name="MSphere">
        <title>Ultrasensitive Capture of Human Herpes Simplex Virus Genomes Directly from Clinical Samples Reveals Extraordinarily Limited Evolution in Cell Culture.</title>
        <authorList>
            <person name="Greninger A.L."/>
            <person name="Roychoudhury P."/>
            <person name="Xie H."/>
            <person name="Casto A."/>
            <person name="Cent A."/>
            <person name="Pepper G."/>
            <person name="Koelle D.M."/>
            <person name="Huang M.L."/>
            <person name="Wald A."/>
            <person name="Johnston C."/>
            <person name="Jerome K.R."/>
        </authorList>
    </citation>
    <scope>NUCLEOTIDE SEQUENCE</scope>
    <source>
        <strain evidence="3">2003-15756</strain>
        <strain evidence="2">2006-57630</strain>
    </source>
</reference>
<organism evidence="3">
    <name type="scientific">Human herpesvirus 1</name>
    <name type="common">HHV-1</name>
    <name type="synonym">Human herpes simplex virus 1</name>
    <dbReference type="NCBI Taxonomy" id="10298"/>
    <lineage>
        <taxon>Viruses</taxon>
        <taxon>Duplodnaviria</taxon>
        <taxon>Heunggongvirae</taxon>
        <taxon>Peploviricota</taxon>
        <taxon>Herviviricetes</taxon>
        <taxon>Herpesvirales</taxon>
        <taxon>Orthoherpesviridae</taxon>
        <taxon>Alphaherpesvirinae</taxon>
        <taxon>Simplexvirus</taxon>
        <taxon>Simplexvirus humanalpha1</taxon>
    </lineage>
</organism>
<evidence type="ECO:0000313" key="2">
    <source>
        <dbReference type="EMBL" id="AWW07984.1"/>
    </source>
</evidence>
<evidence type="ECO:0000256" key="1">
    <source>
        <dbReference type="SAM" id="MobiDB-lite"/>
    </source>
</evidence>
<organismHost>
    <name type="scientific">Homo sapiens</name>
    <name type="common">Human</name>
    <dbReference type="NCBI Taxonomy" id="9606"/>
</organismHost>
<proteinExistence type="predicted"/>
<name>A0A2Z4H7Z5_HHV1</name>
<protein>
    <submittedName>
        <fullName evidence="3">Uncharacterized protein</fullName>
    </submittedName>
</protein>
<dbReference type="EMBL" id="MG999872">
    <property type="protein sequence ID" value="AWW10934.1"/>
    <property type="molecule type" value="Genomic_DNA"/>
</dbReference>
<feature type="region of interest" description="Disordered" evidence="1">
    <location>
        <begin position="1"/>
        <end position="38"/>
    </location>
</feature>
<feature type="compositionally biased region" description="Low complexity" evidence="1">
    <location>
        <begin position="8"/>
        <end position="23"/>
    </location>
</feature>
<sequence length="69" mass="7599">MKEDTPDTADTTPPTMPITTLPTARPRSPIPSKNAPRPANMAALASAWMTVSMSAKRRSCSWLRRWTSV</sequence>
<dbReference type="EMBL" id="MG999840">
    <property type="protein sequence ID" value="AWW07984.1"/>
    <property type="molecule type" value="Genomic_DNA"/>
</dbReference>
<accession>A0A2Z4H7Z5</accession>